<dbReference type="Proteomes" id="UP000016584">
    <property type="component" value="Unassembled WGS sequence"/>
</dbReference>
<evidence type="ECO:0000313" key="2">
    <source>
        <dbReference type="Proteomes" id="UP000016584"/>
    </source>
</evidence>
<gene>
    <name evidence="1" type="ORF">M472_01140</name>
</gene>
<protein>
    <submittedName>
        <fullName evidence="1">Uncharacterized protein</fullName>
    </submittedName>
</protein>
<accession>U2H6M7</accession>
<reference evidence="1 2" key="1">
    <citation type="journal article" date="2013" name="Genome Announc.">
        <title>The Draft Genome Sequence of Sphingomonas paucimobilis Strain HER1398 (Proteobacteria), Host to the Giant PAU Phage, Indicates That It Is a Member of the Genus Sphingobacterium (Bacteroidetes).</title>
        <authorList>
            <person name="White R.A.III."/>
            <person name="Suttle C.A."/>
        </authorList>
    </citation>
    <scope>NUCLEOTIDE SEQUENCE [LARGE SCALE GENOMIC DNA]</scope>
    <source>
        <strain evidence="1 2">HER1398</strain>
    </source>
</reference>
<sequence>MYMLSTFAYKQGLIFCVLALALPGCSKKSDDDGLKNLTTDASLAISVKGIQEDFNINTTLKMSSNAGERRLSQQSNDGTAIDIVTHVDFDAVLSVGSFSDRHNLSVDKLYSSHRPLANLQNVTSKPMAQGVKYRLILRQKSNGHVVYNDVMTSGADFKIDVVKGQTYEWIAYSYNSETVPPAPSSSNLANATITTGEGEDLLHATGEVTVVNTASPNAPIVMPLGIVFKHSLRRVMVELNTMGMFANLLEAEIELMDDYFRKGVMNVSSGVVVDQQVITGKRAQTTHKAVDGYEYNDRRAFYFYTTRTDDINNFRVTLKRFKIALDEPGLTREFNTPVTYTFAKLPAGALGRSVLAKIDLVESALTVGGVAWARSNLYYQAGHNPYRFGHMNRKSRADNTFFTAFTIHPRGVGNRVAGDPCEFVYPQGLWATPTKDQLESLKNSTSVIFGNYGTNISFTPINENTAAPYPHSKLHFNLNGRINGGLLGILVHSGEDRTVEIWSDNRTIDLLGLANLGISYFKGENHQFGGALGLSNTRTRNVSTTLLGDVELLGLSLIAAEGYRNVRCVRK</sequence>
<dbReference type="AlphaFoldDB" id="U2H6M7"/>
<dbReference type="STRING" id="1346330.M472_01140"/>
<dbReference type="PATRIC" id="fig|1346330.5.peg.4091"/>
<dbReference type="EMBL" id="ATDL01000022">
    <property type="protein sequence ID" value="ERJ57361.1"/>
    <property type="molecule type" value="Genomic_DNA"/>
</dbReference>
<evidence type="ECO:0000313" key="1">
    <source>
        <dbReference type="EMBL" id="ERJ57361.1"/>
    </source>
</evidence>
<name>U2H6M7_9SPHI</name>
<keyword evidence="2" id="KW-1185">Reference proteome</keyword>
<comment type="caution">
    <text evidence="1">The sequence shown here is derived from an EMBL/GenBank/DDBJ whole genome shotgun (WGS) entry which is preliminary data.</text>
</comment>
<proteinExistence type="predicted"/>
<organism evidence="1 2">
    <name type="scientific">Sphingobacterium paucimobilis HER1398</name>
    <dbReference type="NCBI Taxonomy" id="1346330"/>
    <lineage>
        <taxon>Bacteria</taxon>
        <taxon>Pseudomonadati</taxon>
        <taxon>Bacteroidota</taxon>
        <taxon>Sphingobacteriia</taxon>
        <taxon>Sphingobacteriales</taxon>
        <taxon>Sphingobacteriaceae</taxon>
        <taxon>Sphingobacterium</taxon>
    </lineage>
</organism>